<name>A0ABZ0S5N1_9GAMM</name>
<sequence length="157" mass="18377">MNTLDSYRDSHAELREMIDELQSLMSPEKLTVSPNAKVAYQMLCDLGQRVKRHLAEEDKELYPSLLIHEDPLTKSIAWGSILGEKPLRKSFEDYYKRWLRNCEFNFTDDFLGETYQLLEMIYQRLDHEEHVLFPKAVEIGALEGGRVRTRSARIAAR</sequence>
<protein>
    <recommendedName>
        <fullName evidence="1">Hemerythrin-like domain-containing protein</fullName>
    </recommendedName>
</protein>
<accession>A0ABZ0S5N1</accession>
<dbReference type="InterPro" id="IPR012312">
    <property type="entry name" value="Hemerythrin-like"/>
</dbReference>
<organism evidence="2 3">
    <name type="scientific">Thiorhodovibrio winogradskyi</name>
    <dbReference type="NCBI Taxonomy" id="77007"/>
    <lineage>
        <taxon>Bacteria</taxon>
        <taxon>Pseudomonadati</taxon>
        <taxon>Pseudomonadota</taxon>
        <taxon>Gammaproteobacteria</taxon>
        <taxon>Chromatiales</taxon>
        <taxon>Chromatiaceae</taxon>
        <taxon>Thiorhodovibrio</taxon>
    </lineage>
</organism>
<feature type="domain" description="Hemerythrin-like" evidence="1">
    <location>
        <begin position="4"/>
        <end position="68"/>
    </location>
</feature>
<dbReference type="EMBL" id="CP121472">
    <property type="protein sequence ID" value="WPL15629.1"/>
    <property type="molecule type" value="Genomic_DNA"/>
</dbReference>
<evidence type="ECO:0000313" key="2">
    <source>
        <dbReference type="EMBL" id="WPL15629.1"/>
    </source>
</evidence>
<gene>
    <name evidence="2" type="ORF">Thiowin_00535</name>
</gene>
<dbReference type="Pfam" id="PF01814">
    <property type="entry name" value="Hemerythrin"/>
    <property type="match status" value="1"/>
</dbReference>
<keyword evidence="3" id="KW-1185">Reference proteome</keyword>
<evidence type="ECO:0000313" key="3">
    <source>
        <dbReference type="Proteomes" id="UP001432180"/>
    </source>
</evidence>
<dbReference type="Proteomes" id="UP001432180">
    <property type="component" value="Chromosome"/>
</dbReference>
<dbReference type="RefSeq" id="WP_328986188.1">
    <property type="nucleotide sequence ID" value="NZ_CP121472.1"/>
</dbReference>
<evidence type="ECO:0000259" key="1">
    <source>
        <dbReference type="Pfam" id="PF01814"/>
    </source>
</evidence>
<proteinExistence type="predicted"/>
<reference evidence="2 3" key="1">
    <citation type="journal article" date="2023" name="Microorganisms">
        <title>Thiorhodovibrio frisius and Trv. litoralis spp. nov., Two Novel Members from a Clade of Fastidious Purple Sulfur Bacteria That Exhibit Unique Red-Shifted Light-Harvesting Capabilities.</title>
        <authorList>
            <person name="Methner A."/>
            <person name="Kuzyk S.B."/>
            <person name="Petersen J."/>
            <person name="Bauer S."/>
            <person name="Brinkmann H."/>
            <person name="Sichau K."/>
            <person name="Wanner G."/>
            <person name="Wolf J."/>
            <person name="Neumann-Schaal M."/>
            <person name="Henke P."/>
            <person name="Tank M."/>
            <person name="Sproer C."/>
            <person name="Bunk B."/>
            <person name="Overmann J."/>
        </authorList>
    </citation>
    <scope>NUCLEOTIDE SEQUENCE [LARGE SCALE GENOMIC DNA]</scope>
    <source>
        <strain evidence="2 3">DSM 6702</strain>
    </source>
</reference>